<dbReference type="EMBL" id="JAEHOC010000108">
    <property type="protein sequence ID" value="KAG2422421.1"/>
    <property type="molecule type" value="Genomic_DNA"/>
</dbReference>
<dbReference type="Gene3D" id="3.40.800.20">
    <property type="entry name" value="Histone deacetylase domain"/>
    <property type="match status" value="1"/>
</dbReference>
<evidence type="ECO:0000313" key="3">
    <source>
        <dbReference type="EMBL" id="KAG2422421.1"/>
    </source>
</evidence>
<dbReference type="GO" id="GO:0040029">
    <property type="term" value="P:epigenetic regulation of gene expression"/>
    <property type="evidence" value="ECO:0007669"/>
    <property type="project" value="TreeGrafter"/>
</dbReference>
<feature type="region of interest" description="Disordered" evidence="1">
    <location>
        <begin position="1"/>
        <end position="20"/>
    </location>
</feature>
<dbReference type="InterPro" id="IPR023696">
    <property type="entry name" value="Ureohydrolase_dom_sf"/>
</dbReference>
<dbReference type="PRINTS" id="PR01270">
    <property type="entry name" value="HDASUPER"/>
</dbReference>
<dbReference type="InterPro" id="IPR037138">
    <property type="entry name" value="His_deacetylse_dom_sf"/>
</dbReference>
<accession>A0A835SLZ3</accession>
<dbReference type="GO" id="GO:0005737">
    <property type="term" value="C:cytoplasm"/>
    <property type="evidence" value="ECO:0007669"/>
    <property type="project" value="TreeGrafter"/>
</dbReference>
<dbReference type="PANTHER" id="PTHR10625">
    <property type="entry name" value="HISTONE DEACETYLASE HDAC1-RELATED"/>
    <property type="match status" value="1"/>
</dbReference>
<dbReference type="Pfam" id="PF00850">
    <property type="entry name" value="Hist_deacetyl"/>
    <property type="match status" value="1"/>
</dbReference>
<comment type="caution">
    <text evidence="3">The sequence shown here is derived from an EMBL/GenBank/DDBJ whole genome shotgun (WGS) entry which is preliminary data.</text>
</comment>
<dbReference type="GO" id="GO:0004407">
    <property type="term" value="F:histone deacetylase activity"/>
    <property type="evidence" value="ECO:0007669"/>
    <property type="project" value="TreeGrafter"/>
</dbReference>
<feature type="compositionally biased region" description="Pro residues" evidence="1">
    <location>
        <begin position="373"/>
        <end position="383"/>
    </location>
</feature>
<sequence length="433" mass="45189">MLTGSPEGAPLCDAAHRRSSTPACDPLLTALEWRRHGSSGSSSSSSRMATDAELGLVHPPAYLAAIRSACATLTSTGALLDLLDLLLGRPPEPPSSRSGADDGGSRRSGGGTVAGGSSSSRRGGSSAGSSASRPPPAAGFALVRPPGHHVLPTRPMGFGVFNTIAVAARYARERHGVGRVLVVDFDVHHGNGTQEIFYQDPDTLYISTHQATAAQEVLRRPFDTNTLRRKEGGGLAGLWPYTGKAKEAGAGAGRGATINIPLPGGSGDQAMARVRAGECVAAAGRGAAVASRVAAWSRVVLPAAERFRPQLVLVSAGYDAHWRDPLASMQLTAGTYHWLALVLEGGYDTASLAESVAASLCGLLLLPPPVPLLPLPGPPPPPQRQQQHRPEGDHHHRTAAVMLQPPGPRELYEEPLARVDAVLEEVCRIHGLQ</sequence>
<feature type="region of interest" description="Disordered" evidence="1">
    <location>
        <begin position="373"/>
        <end position="395"/>
    </location>
</feature>
<dbReference type="InterPro" id="IPR023801">
    <property type="entry name" value="His_deacetylse_dom"/>
</dbReference>
<evidence type="ECO:0000259" key="2">
    <source>
        <dbReference type="Pfam" id="PF00850"/>
    </source>
</evidence>
<evidence type="ECO:0000256" key="1">
    <source>
        <dbReference type="SAM" id="MobiDB-lite"/>
    </source>
</evidence>
<feature type="compositionally biased region" description="Low complexity" evidence="1">
    <location>
        <begin position="115"/>
        <end position="132"/>
    </location>
</feature>
<feature type="domain" description="Histone deacetylase" evidence="2">
    <location>
        <begin position="44"/>
        <end position="360"/>
    </location>
</feature>
<feature type="region of interest" description="Disordered" evidence="1">
    <location>
        <begin position="90"/>
        <end position="144"/>
    </location>
</feature>
<evidence type="ECO:0000313" key="4">
    <source>
        <dbReference type="Proteomes" id="UP000650467"/>
    </source>
</evidence>
<keyword evidence="4" id="KW-1185">Reference proteome</keyword>
<dbReference type="AlphaFoldDB" id="A0A835SLZ3"/>
<dbReference type="SUPFAM" id="SSF52768">
    <property type="entry name" value="Arginase/deacetylase"/>
    <property type="match status" value="1"/>
</dbReference>
<dbReference type="InterPro" id="IPR000286">
    <property type="entry name" value="HDACs"/>
</dbReference>
<protein>
    <recommendedName>
        <fullName evidence="2">Histone deacetylase domain-containing protein</fullName>
    </recommendedName>
</protein>
<reference evidence="3" key="1">
    <citation type="journal article" date="2020" name="bioRxiv">
        <title>Comparative genomics of Chlamydomonas.</title>
        <authorList>
            <person name="Craig R.J."/>
            <person name="Hasan A.R."/>
            <person name="Ness R.W."/>
            <person name="Keightley P.D."/>
        </authorList>
    </citation>
    <scope>NUCLEOTIDE SEQUENCE</scope>
    <source>
        <strain evidence="3">SAG 7.73</strain>
    </source>
</reference>
<organism evidence="3 4">
    <name type="scientific">Chlamydomonas incerta</name>
    <dbReference type="NCBI Taxonomy" id="51695"/>
    <lineage>
        <taxon>Eukaryota</taxon>
        <taxon>Viridiplantae</taxon>
        <taxon>Chlorophyta</taxon>
        <taxon>core chlorophytes</taxon>
        <taxon>Chlorophyceae</taxon>
        <taxon>CS clade</taxon>
        <taxon>Chlamydomonadales</taxon>
        <taxon>Chlamydomonadaceae</taxon>
        <taxon>Chlamydomonas</taxon>
    </lineage>
</organism>
<dbReference type="CDD" id="cd09992">
    <property type="entry name" value="HDAC_classII"/>
    <property type="match status" value="1"/>
</dbReference>
<dbReference type="PANTHER" id="PTHR10625:SF11">
    <property type="entry name" value="HISTONE DEACETYLASE 14, CHLOROPLASTIC"/>
    <property type="match status" value="1"/>
</dbReference>
<dbReference type="Proteomes" id="UP000650467">
    <property type="component" value="Unassembled WGS sequence"/>
</dbReference>
<dbReference type="OrthoDB" id="424012at2759"/>
<name>A0A835SLZ3_CHLIN</name>
<dbReference type="GO" id="GO:0000118">
    <property type="term" value="C:histone deacetylase complex"/>
    <property type="evidence" value="ECO:0007669"/>
    <property type="project" value="TreeGrafter"/>
</dbReference>
<gene>
    <name evidence="3" type="ORF">HXX76_016036</name>
</gene>
<proteinExistence type="predicted"/>